<dbReference type="EMBL" id="JAHLFU010000141">
    <property type="protein sequence ID" value="MBU3853500.1"/>
    <property type="molecule type" value="Genomic_DNA"/>
</dbReference>
<proteinExistence type="predicted"/>
<reference evidence="2" key="2">
    <citation type="submission" date="2021-04" db="EMBL/GenBank/DDBJ databases">
        <authorList>
            <person name="Gilroy R."/>
        </authorList>
    </citation>
    <scope>NUCLEOTIDE SEQUENCE</scope>
    <source>
        <strain evidence="2">G3-2149</strain>
    </source>
</reference>
<dbReference type="PROSITE" id="PS51257">
    <property type="entry name" value="PROKAR_LIPOPROTEIN"/>
    <property type="match status" value="1"/>
</dbReference>
<accession>A0A9E2L7I1</accession>
<dbReference type="InterPro" id="IPR015168">
    <property type="entry name" value="SsuA/THI5"/>
</dbReference>
<evidence type="ECO:0000259" key="1">
    <source>
        <dbReference type="Pfam" id="PF09084"/>
    </source>
</evidence>
<dbReference type="PANTHER" id="PTHR30024">
    <property type="entry name" value="ALIPHATIC SULFONATES-BINDING PROTEIN-RELATED"/>
    <property type="match status" value="1"/>
</dbReference>
<protein>
    <submittedName>
        <fullName evidence="2">ABC transporter substrate-binding protein</fullName>
    </submittedName>
</protein>
<dbReference type="AlphaFoldDB" id="A0A9E2L7I1"/>
<feature type="domain" description="SsuA/THI5-like" evidence="1">
    <location>
        <begin position="48"/>
        <end position="245"/>
    </location>
</feature>
<sequence>MKKVFLFLATTLLLSACHQSGKPETDHPQISHKDSVALHLALMPTVDCLPFYYAKAQGIFDSLNVPVEIKSYMAQMDCDTAFCRKHADVAYTDLIRAALLQSKDTALYIFMQTDGSHELITAFSKRIKSPKQLKEKMVGIARHSVTDFLSTEIVQKAQITPEELYKPQINDISLRAAMVQNATIDAAFLPDPYATQARLQKNRSIYSTRKEGIHLMGMMVSRQALNDPQKAKWLSALVKGYNMAVQELKTKSKQHAACRLFTAFGIREQVLDSLQLPQYKKASVPDPQQIQKAIEWLKNQNLIKTNYQGDTLVNSSLTK</sequence>
<name>A0A9E2L7I1_9BACT</name>
<organism evidence="2 3">
    <name type="scientific">Candidatus Paraprevotella stercoravium</name>
    <dbReference type="NCBI Taxonomy" id="2838725"/>
    <lineage>
        <taxon>Bacteria</taxon>
        <taxon>Pseudomonadati</taxon>
        <taxon>Bacteroidota</taxon>
        <taxon>Bacteroidia</taxon>
        <taxon>Bacteroidales</taxon>
        <taxon>Prevotellaceae</taxon>
        <taxon>Paraprevotella</taxon>
    </lineage>
</organism>
<dbReference type="SUPFAM" id="SSF53850">
    <property type="entry name" value="Periplasmic binding protein-like II"/>
    <property type="match status" value="1"/>
</dbReference>
<dbReference type="Pfam" id="PF09084">
    <property type="entry name" value="NMT1"/>
    <property type="match status" value="1"/>
</dbReference>
<evidence type="ECO:0000313" key="3">
    <source>
        <dbReference type="Proteomes" id="UP000823865"/>
    </source>
</evidence>
<dbReference type="Gene3D" id="3.40.190.10">
    <property type="entry name" value="Periplasmic binding protein-like II"/>
    <property type="match status" value="2"/>
</dbReference>
<evidence type="ECO:0000313" key="2">
    <source>
        <dbReference type="EMBL" id="MBU3853500.1"/>
    </source>
</evidence>
<gene>
    <name evidence="2" type="ORF">H9789_06750</name>
</gene>
<comment type="caution">
    <text evidence="2">The sequence shown here is derived from an EMBL/GenBank/DDBJ whole genome shotgun (WGS) entry which is preliminary data.</text>
</comment>
<dbReference type="Proteomes" id="UP000823865">
    <property type="component" value="Unassembled WGS sequence"/>
</dbReference>
<reference evidence="2" key="1">
    <citation type="journal article" date="2021" name="PeerJ">
        <title>Extensive microbial diversity within the chicken gut microbiome revealed by metagenomics and culture.</title>
        <authorList>
            <person name="Gilroy R."/>
            <person name="Ravi A."/>
            <person name="Getino M."/>
            <person name="Pursley I."/>
            <person name="Horton D.L."/>
            <person name="Alikhan N.F."/>
            <person name="Baker D."/>
            <person name="Gharbi K."/>
            <person name="Hall N."/>
            <person name="Watson M."/>
            <person name="Adriaenssens E.M."/>
            <person name="Foster-Nyarko E."/>
            <person name="Jarju S."/>
            <person name="Secka A."/>
            <person name="Antonio M."/>
            <person name="Oren A."/>
            <person name="Chaudhuri R.R."/>
            <person name="La Ragione R."/>
            <person name="Hildebrand F."/>
            <person name="Pallen M.J."/>
        </authorList>
    </citation>
    <scope>NUCLEOTIDE SEQUENCE</scope>
    <source>
        <strain evidence="2">G3-2149</strain>
    </source>
</reference>